<gene>
    <name evidence="1" type="ORF">chiPu_0030406</name>
</gene>
<feature type="non-terminal residue" evidence="1">
    <location>
        <position position="1"/>
    </location>
</feature>
<evidence type="ECO:0000313" key="2">
    <source>
        <dbReference type="Proteomes" id="UP000287033"/>
    </source>
</evidence>
<comment type="caution">
    <text evidence="1">The sequence shown here is derived from an EMBL/GenBank/DDBJ whole genome shotgun (WGS) entry which is preliminary data.</text>
</comment>
<evidence type="ECO:0000313" key="1">
    <source>
        <dbReference type="EMBL" id="GCC46482.1"/>
    </source>
</evidence>
<organism evidence="1 2">
    <name type="scientific">Chiloscyllium punctatum</name>
    <name type="common">Brownbanded bambooshark</name>
    <name type="synonym">Hemiscyllium punctatum</name>
    <dbReference type="NCBI Taxonomy" id="137246"/>
    <lineage>
        <taxon>Eukaryota</taxon>
        <taxon>Metazoa</taxon>
        <taxon>Chordata</taxon>
        <taxon>Craniata</taxon>
        <taxon>Vertebrata</taxon>
        <taxon>Chondrichthyes</taxon>
        <taxon>Elasmobranchii</taxon>
        <taxon>Galeomorphii</taxon>
        <taxon>Galeoidea</taxon>
        <taxon>Orectolobiformes</taxon>
        <taxon>Hemiscylliidae</taxon>
        <taxon>Chiloscyllium</taxon>
    </lineage>
</organism>
<reference evidence="1 2" key="1">
    <citation type="journal article" date="2018" name="Nat. Ecol. Evol.">
        <title>Shark genomes provide insights into elasmobranch evolution and the origin of vertebrates.</title>
        <authorList>
            <person name="Hara Y"/>
            <person name="Yamaguchi K"/>
            <person name="Onimaru K"/>
            <person name="Kadota M"/>
            <person name="Koyanagi M"/>
            <person name="Keeley SD"/>
            <person name="Tatsumi K"/>
            <person name="Tanaka K"/>
            <person name="Motone F"/>
            <person name="Kageyama Y"/>
            <person name="Nozu R"/>
            <person name="Adachi N"/>
            <person name="Nishimura O"/>
            <person name="Nakagawa R"/>
            <person name="Tanegashima C"/>
            <person name="Kiyatake I"/>
            <person name="Matsumoto R"/>
            <person name="Murakumo K"/>
            <person name="Nishida K"/>
            <person name="Terakita A"/>
            <person name="Kuratani S"/>
            <person name="Sato K"/>
            <person name="Hyodo S Kuraku.S."/>
        </authorList>
    </citation>
    <scope>NUCLEOTIDE SEQUENCE [LARGE SCALE GENOMIC DNA]</scope>
</reference>
<dbReference type="EMBL" id="BEZZ01182152">
    <property type="protein sequence ID" value="GCC46482.1"/>
    <property type="molecule type" value="Genomic_DNA"/>
</dbReference>
<protein>
    <submittedName>
        <fullName evidence="1">Uncharacterized protein</fullName>
    </submittedName>
</protein>
<sequence>ARPVDVRADPDRALPLSDTGRSQCRLSALVGDRAGESQLSRLDLALRLQARDARPANRSRDPLSRPRRPLRDRFSRWLRSAYAARDRELLLLRRYLDDAAGLSAARRGSLAQSRKVPEGFLGVAARPATIRVGPLVRATRKCVDKRKTVY</sequence>
<accession>A0A401TV08</accession>
<keyword evidence="2" id="KW-1185">Reference proteome</keyword>
<name>A0A401TV08_CHIPU</name>
<dbReference type="Proteomes" id="UP000287033">
    <property type="component" value="Unassembled WGS sequence"/>
</dbReference>
<proteinExistence type="predicted"/>
<dbReference type="AlphaFoldDB" id="A0A401TV08"/>